<organism evidence="1">
    <name type="scientific">marine sediment metagenome</name>
    <dbReference type="NCBI Taxonomy" id="412755"/>
    <lineage>
        <taxon>unclassified sequences</taxon>
        <taxon>metagenomes</taxon>
        <taxon>ecological metagenomes</taxon>
    </lineage>
</organism>
<sequence>FTIGVALKDFFRYVLLFYALYKLESTRKRIEIINNTVYYAYISSDSHNYFSIPTVWTA</sequence>
<evidence type="ECO:0000313" key="1">
    <source>
        <dbReference type="EMBL" id="GAH51298.1"/>
    </source>
</evidence>
<dbReference type="AlphaFoldDB" id="X1I163"/>
<reference evidence="1" key="1">
    <citation type="journal article" date="2014" name="Front. Microbiol.">
        <title>High frequency of phylogenetically diverse reductive dehalogenase-homologous genes in deep subseafloor sedimentary metagenomes.</title>
        <authorList>
            <person name="Kawai M."/>
            <person name="Futagami T."/>
            <person name="Toyoda A."/>
            <person name="Takaki Y."/>
            <person name="Nishi S."/>
            <person name="Hori S."/>
            <person name="Arai W."/>
            <person name="Tsubouchi T."/>
            <person name="Morono Y."/>
            <person name="Uchiyama I."/>
            <person name="Ito T."/>
            <person name="Fujiyama A."/>
            <person name="Inagaki F."/>
            <person name="Takami H."/>
        </authorList>
    </citation>
    <scope>NUCLEOTIDE SEQUENCE</scope>
    <source>
        <strain evidence="1">Expedition CK06-06</strain>
    </source>
</reference>
<feature type="non-terminal residue" evidence="1">
    <location>
        <position position="1"/>
    </location>
</feature>
<dbReference type="EMBL" id="BARU01020640">
    <property type="protein sequence ID" value="GAH51298.1"/>
    <property type="molecule type" value="Genomic_DNA"/>
</dbReference>
<comment type="caution">
    <text evidence="1">The sequence shown here is derived from an EMBL/GenBank/DDBJ whole genome shotgun (WGS) entry which is preliminary data.</text>
</comment>
<name>X1I163_9ZZZZ</name>
<accession>X1I163</accession>
<protein>
    <submittedName>
        <fullName evidence="1">Uncharacterized protein</fullName>
    </submittedName>
</protein>
<gene>
    <name evidence="1" type="ORF">S03H2_33867</name>
</gene>
<proteinExistence type="predicted"/>